<accession>A0A7S4G2N9</accession>
<organism evidence="1">
    <name type="scientific">Eutreptiella gymnastica</name>
    <dbReference type="NCBI Taxonomy" id="73025"/>
    <lineage>
        <taxon>Eukaryota</taxon>
        <taxon>Discoba</taxon>
        <taxon>Euglenozoa</taxon>
        <taxon>Euglenida</taxon>
        <taxon>Spirocuta</taxon>
        <taxon>Euglenophyceae</taxon>
        <taxon>Eutreptiales</taxon>
        <taxon>Eutreptiaceae</taxon>
        <taxon>Eutreptiella</taxon>
    </lineage>
</organism>
<sequence length="103" mass="10466">MIPAPLTPRQYEETGVLTITSTAFPPEQGQGGLWALGCASLVSYGPTGCLASGKSSVGEPAVPVTRRSERGAHAVLSAGVVLQKCDHSVCHAACPPVAPVLCP</sequence>
<protein>
    <submittedName>
        <fullName evidence="1">Uncharacterized protein</fullName>
    </submittedName>
</protein>
<gene>
    <name evidence="1" type="ORF">EGYM00163_LOCUS34326</name>
</gene>
<evidence type="ECO:0000313" key="1">
    <source>
        <dbReference type="EMBL" id="CAE0823125.1"/>
    </source>
</evidence>
<reference evidence="1" key="1">
    <citation type="submission" date="2021-01" db="EMBL/GenBank/DDBJ databases">
        <authorList>
            <person name="Corre E."/>
            <person name="Pelletier E."/>
            <person name="Niang G."/>
            <person name="Scheremetjew M."/>
            <person name="Finn R."/>
            <person name="Kale V."/>
            <person name="Holt S."/>
            <person name="Cochrane G."/>
            <person name="Meng A."/>
            <person name="Brown T."/>
            <person name="Cohen L."/>
        </authorList>
    </citation>
    <scope>NUCLEOTIDE SEQUENCE</scope>
    <source>
        <strain evidence="1">CCMP1594</strain>
    </source>
</reference>
<name>A0A7S4G2N9_9EUGL</name>
<proteinExistence type="predicted"/>
<dbReference type="AlphaFoldDB" id="A0A7S4G2N9"/>
<dbReference type="EMBL" id="HBJA01099437">
    <property type="protein sequence ID" value="CAE0823125.1"/>
    <property type="molecule type" value="Transcribed_RNA"/>
</dbReference>